<evidence type="ECO:0000256" key="5">
    <source>
        <dbReference type="ARBA" id="ARBA00022692"/>
    </source>
</evidence>
<dbReference type="Gene3D" id="3.90.226.10">
    <property type="entry name" value="2-enoyl-CoA Hydratase, Chain A, domain 1"/>
    <property type="match status" value="1"/>
</dbReference>
<protein>
    <submittedName>
        <fullName evidence="14">Protease SohB</fullName>
        <ecNumber evidence="14">3.4.21.-</ecNumber>
    </submittedName>
</protein>
<evidence type="ECO:0000259" key="12">
    <source>
        <dbReference type="Pfam" id="PF01343"/>
    </source>
</evidence>
<dbReference type="GO" id="GO:0006508">
    <property type="term" value="P:proteolysis"/>
    <property type="evidence" value="ECO:0007669"/>
    <property type="project" value="UniProtKB-KW"/>
</dbReference>
<name>A0ABV2BVM8_9GAMM</name>
<dbReference type="EMBL" id="JBEVCJ010000015">
    <property type="protein sequence ID" value="MET1255949.1"/>
    <property type="molecule type" value="Genomic_DNA"/>
</dbReference>
<evidence type="ECO:0000256" key="11">
    <source>
        <dbReference type="SAM" id="Phobius"/>
    </source>
</evidence>
<keyword evidence="9 11" id="KW-0472">Membrane</keyword>
<dbReference type="InterPro" id="IPR002142">
    <property type="entry name" value="Peptidase_S49"/>
</dbReference>
<evidence type="ECO:0000256" key="1">
    <source>
        <dbReference type="ARBA" id="ARBA00004236"/>
    </source>
</evidence>
<evidence type="ECO:0000259" key="13">
    <source>
        <dbReference type="Pfam" id="PF08496"/>
    </source>
</evidence>
<dbReference type="CDD" id="cd07023">
    <property type="entry name" value="S49_Sppa_N_C"/>
    <property type="match status" value="1"/>
</dbReference>
<evidence type="ECO:0000256" key="10">
    <source>
        <dbReference type="SAM" id="MobiDB-lite"/>
    </source>
</evidence>
<feature type="transmembrane region" description="Helical" evidence="11">
    <location>
        <begin position="7"/>
        <end position="29"/>
    </location>
</feature>
<evidence type="ECO:0000256" key="3">
    <source>
        <dbReference type="ARBA" id="ARBA00022475"/>
    </source>
</evidence>
<comment type="similarity">
    <text evidence="2">Belongs to the peptidase S49 family.</text>
</comment>
<dbReference type="NCBIfam" id="NF008745">
    <property type="entry name" value="PRK11778.1"/>
    <property type="match status" value="1"/>
</dbReference>
<dbReference type="PANTHER" id="PTHR42987">
    <property type="entry name" value="PEPTIDASE S49"/>
    <property type="match status" value="1"/>
</dbReference>
<dbReference type="InterPro" id="IPR047272">
    <property type="entry name" value="S49_SppA_C"/>
</dbReference>
<keyword evidence="6 14" id="KW-0378">Hydrolase</keyword>
<proteinExistence type="inferred from homology"/>
<feature type="compositionally biased region" description="Low complexity" evidence="10">
    <location>
        <begin position="92"/>
        <end position="104"/>
    </location>
</feature>
<dbReference type="SUPFAM" id="SSF52096">
    <property type="entry name" value="ClpP/crotonase"/>
    <property type="match status" value="1"/>
</dbReference>
<evidence type="ECO:0000256" key="7">
    <source>
        <dbReference type="ARBA" id="ARBA00022825"/>
    </source>
</evidence>
<evidence type="ECO:0000256" key="9">
    <source>
        <dbReference type="ARBA" id="ARBA00023136"/>
    </source>
</evidence>
<dbReference type="Pfam" id="PF08496">
    <property type="entry name" value="Peptidase_S49_N"/>
    <property type="match status" value="1"/>
</dbReference>
<dbReference type="InterPro" id="IPR029045">
    <property type="entry name" value="ClpP/crotonase-like_dom_sf"/>
</dbReference>
<sequence length="370" mass="40993">MDFLAEYGMFLAQAITIVIAIMLVIGAIANAGQKNKKQPAGHIEIINLSEEYSEVKDGMLKEILSDEEYKLLLKEKKKKDKAEQKERKKAAKLAAKANAKNTAENETEEDDSDSDEQSKRLFVLDFDGDVEASAVENLREEITAIISAAEKGDEVLVKVESPGGMVHAYGFAASQLSRIKDAGLILTVAVDQVAASGGYMMACVANKIIAAPFAIVGSIGVVAEIPNFHRLLKHNKVDYEQHTAGEYKRTLTMFAENTDEARTKFKQELQETHGLFKQFINENRPALEVDKVATGEHWYGSQALTLGLIDEIKTSDDYLLSQAEEREIFGISYEVKKPLAERLSFSVQSAIEKGVAVIWKKNIESRLFRG</sequence>
<dbReference type="GO" id="GO:0008233">
    <property type="term" value="F:peptidase activity"/>
    <property type="evidence" value="ECO:0007669"/>
    <property type="project" value="UniProtKB-KW"/>
</dbReference>
<dbReference type="Gene3D" id="6.20.330.10">
    <property type="match status" value="1"/>
</dbReference>
<keyword evidence="7" id="KW-0720">Serine protease</keyword>
<evidence type="ECO:0000313" key="14">
    <source>
        <dbReference type="EMBL" id="MET1255949.1"/>
    </source>
</evidence>
<dbReference type="PANTHER" id="PTHR42987:SF4">
    <property type="entry name" value="PROTEASE SOHB-RELATED"/>
    <property type="match status" value="1"/>
</dbReference>
<keyword evidence="15" id="KW-1185">Reference proteome</keyword>
<evidence type="ECO:0000313" key="15">
    <source>
        <dbReference type="Proteomes" id="UP001548189"/>
    </source>
</evidence>
<organism evidence="14 15">
    <name type="scientific">Aliikangiella maris</name>
    <dbReference type="NCBI Taxonomy" id="3162458"/>
    <lineage>
        <taxon>Bacteria</taxon>
        <taxon>Pseudomonadati</taxon>
        <taxon>Pseudomonadota</taxon>
        <taxon>Gammaproteobacteria</taxon>
        <taxon>Oceanospirillales</taxon>
        <taxon>Pleioneaceae</taxon>
        <taxon>Aliikangiella</taxon>
    </lineage>
</organism>
<dbReference type="EC" id="3.4.21.-" evidence="14"/>
<gene>
    <name evidence="14" type="primary">sohB</name>
    <name evidence="14" type="ORF">ABVT43_12485</name>
</gene>
<feature type="region of interest" description="Disordered" evidence="10">
    <location>
        <begin position="82"/>
        <end position="117"/>
    </location>
</feature>
<evidence type="ECO:0000256" key="6">
    <source>
        <dbReference type="ARBA" id="ARBA00022801"/>
    </source>
</evidence>
<feature type="compositionally biased region" description="Acidic residues" evidence="10">
    <location>
        <begin position="105"/>
        <end position="115"/>
    </location>
</feature>
<evidence type="ECO:0000256" key="2">
    <source>
        <dbReference type="ARBA" id="ARBA00008683"/>
    </source>
</evidence>
<comment type="caution">
    <text evidence="14">The sequence shown here is derived from an EMBL/GenBank/DDBJ whole genome shotgun (WGS) entry which is preliminary data.</text>
</comment>
<keyword evidence="5 11" id="KW-0812">Transmembrane</keyword>
<reference evidence="14 15" key="1">
    <citation type="submission" date="2024-06" db="EMBL/GenBank/DDBJ databases">
        <authorList>
            <person name="Li F."/>
        </authorList>
    </citation>
    <scope>NUCLEOTIDE SEQUENCE [LARGE SCALE GENOMIC DNA]</scope>
    <source>
        <strain evidence="14 15">GXAS 311</strain>
    </source>
</reference>
<feature type="domain" description="Peptidase S49 N-terminal proteobacteria" evidence="13">
    <location>
        <begin position="2"/>
        <end position="176"/>
    </location>
</feature>
<dbReference type="Pfam" id="PF01343">
    <property type="entry name" value="Peptidase_S49"/>
    <property type="match status" value="1"/>
</dbReference>
<keyword evidence="8 11" id="KW-1133">Transmembrane helix</keyword>
<evidence type="ECO:0000256" key="4">
    <source>
        <dbReference type="ARBA" id="ARBA00022670"/>
    </source>
</evidence>
<dbReference type="Proteomes" id="UP001548189">
    <property type="component" value="Unassembled WGS sequence"/>
</dbReference>
<feature type="domain" description="Peptidase S49" evidence="12">
    <location>
        <begin position="180"/>
        <end position="326"/>
    </location>
</feature>
<dbReference type="InterPro" id="IPR013703">
    <property type="entry name" value="Peptidase_S49_N_proteobac"/>
</dbReference>
<comment type="subcellular location">
    <subcellularLocation>
        <location evidence="1">Cell membrane</location>
    </subcellularLocation>
</comment>
<evidence type="ECO:0000256" key="8">
    <source>
        <dbReference type="ARBA" id="ARBA00022989"/>
    </source>
</evidence>
<accession>A0ABV2BVM8</accession>
<dbReference type="RefSeq" id="WP_353896536.1">
    <property type="nucleotide sequence ID" value="NZ_JBEVCJ010000015.1"/>
</dbReference>
<keyword evidence="3" id="KW-1003">Cell membrane</keyword>
<keyword evidence="4 14" id="KW-0645">Protease</keyword>